<organism evidence="2 3">
    <name type="scientific">Parvularcula maris</name>
    <dbReference type="NCBI Taxonomy" id="2965077"/>
    <lineage>
        <taxon>Bacteria</taxon>
        <taxon>Pseudomonadati</taxon>
        <taxon>Pseudomonadota</taxon>
        <taxon>Alphaproteobacteria</taxon>
        <taxon>Parvularculales</taxon>
        <taxon>Parvularculaceae</taxon>
        <taxon>Parvularcula</taxon>
    </lineage>
</organism>
<feature type="compositionally biased region" description="Gly residues" evidence="1">
    <location>
        <begin position="169"/>
        <end position="182"/>
    </location>
</feature>
<dbReference type="RefSeq" id="WP_256620417.1">
    <property type="nucleotide sequence ID" value="NZ_JANIBC010000020.1"/>
</dbReference>
<accession>A0A9X2LB95</accession>
<gene>
    <name evidence="2" type="ORF">NOG11_14005</name>
</gene>
<evidence type="ECO:0008006" key="4">
    <source>
        <dbReference type="Google" id="ProtNLM"/>
    </source>
</evidence>
<dbReference type="AlphaFoldDB" id="A0A9X2LB95"/>
<evidence type="ECO:0000313" key="2">
    <source>
        <dbReference type="EMBL" id="MCQ8186492.1"/>
    </source>
</evidence>
<evidence type="ECO:0000256" key="1">
    <source>
        <dbReference type="SAM" id="MobiDB-lite"/>
    </source>
</evidence>
<feature type="compositionally biased region" description="Polar residues" evidence="1">
    <location>
        <begin position="185"/>
        <end position="197"/>
    </location>
</feature>
<dbReference type="EMBL" id="JANIBC010000020">
    <property type="protein sequence ID" value="MCQ8186492.1"/>
    <property type="molecule type" value="Genomic_DNA"/>
</dbReference>
<sequence length="210" mass="21965">MKRQNLLLLLAGVLGMVFAADRLVLNQTDSAAPQGAQLLLRELLSALRPPSGAAGEAGLEAEGDVETILARPLFSASRRPAPFIRTRSAAPAPVRERRRPVAEDYALLATVIREGQDPVAVLSSVSGGETRRLSVGEEIGSWTVSEIAASSVRFSAGGEVSALSLDTYGRGGEGRFGSGGRVTPGSLNPATRTNTAAQPPGLVQPQRRDN</sequence>
<reference evidence="2" key="1">
    <citation type="submission" date="2022-07" db="EMBL/GenBank/DDBJ databases">
        <title>Parvularcula maris sp. nov., an algicidal bacterium isolated from seawater.</title>
        <authorList>
            <person name="Li F."/>
        </authorList>
    </citation>
    <scope>NUCLEOTIDE SEQUENCE</scope>
    <source>
        <strain evidence="2">BGMRC 0090</strain>
    </source>
</reference>
<protein>
    <recommendedName>
        <fullName evidence="4">Type II secretion system protein GspC N-terminal domain-containing protein</fullName>
    </recommendedName>
</protein>
<comment type="caution">
    <text evidence="2">The sequence shown here is derived from an EMBL/GenBank/DDBJ whole genome shotgun (WGS) entry which is preliminary data.</text>
</comment>
<proteinExistence type="predicted"/>
<keyword evidence="3" id="KW-1185">Reference proteome</keyword>
<feature type="region of interest" description="Disordered" evidence="1">
    <location>
        <begin position="169"/>
        <end position="210"/>
    </location>
</feature>
<name>A0A9X2LB95_9PROT</name>
<dbReference type="Proteomes" id="UP001142610">
    <property type="component" value="Unassembled WGS sequence"/>
</dbReference>
<evidence type="ECO:0000313" key="3">
    <source>
        <dbReference type="Proteomes" id="UP001142610"/>
    </source>
</evidence>